<organism evidence="3 4">
    <name type="scientific">Rubinisphaera italica</name>
    <dbReference type="NCBI Taxonomy" id="2527969"/>
    <lineage>
        <taxon>Bacteria</taxon>
        <taxon>Pseudomonadati</taxon>
        <taxon>Planctomycetota</taxon>
        <taxon>Planctomycetia</taxon>
        <taxon>Planctomycetales</taxon>
        <taxon>Planctomycetaceae</taxon>
        <taxon>Rubinisphaera</taxon>
    </lineage>
</organism>
<proteinExistence type="predicted"/>
<accession>A0A5C5X910</accession>
<dbReference type="AlphaFoldDB" id="A0A5C5X910"/>
<evidence type="ECO:0000313" key="3">
    <source>
        <dbReference type="EMBL" id="TWT59486.1"/>
    </source>
</evidence>
<sequence length="627" mass="71261">MTLGPSDFEPFYKLLGIPADQQPPNYYQLLGISIDEDDLDVIRVASRQRRALIKSHSQLGQLPEANGILYQLQEAELILSDPISRKEYDDRADLLRLKKQSSSDDPLYIQSKIEPAAPQVVGEETGLWKMFAGICVLLVVVFSLLAWLNSGIVWNKTQPEIASRGDEQDNTSSQSSGNPIDESGDSPTREMMEGGIDLLPLIKLPENVIQAEWEFKDQFLIGDSTANSSQNYSLVKIPYELPSNYVLQLKVRNTDSRDDSALVAGLANQDVGFAAHMKANRTQSWLMDYETEQANGMHQDRKPVQFFNSEVFSILTFRVTEKSVVVEENGIPKLKWEGDFSQLSRKKFWAMPQGEDPRSLFLMTYGRYEFAEIRLHPYYGQMRPLTELNTVEGDERGPWLSADGLTLYWWVRPTMEAESEIWSASRPNHNSAFANKRRLMQGESPTITGDQLEMIYLPSRSKSEALHISTRESIQESFSDPVPIPAFQDFAFDNPCVSQDGLTIVMESRSKNGKPYLATRRSRADAWSIPQEMIVPEWNNQPGRWRAPMLSEDGLILTATYSTDTGDLHVRTTRVNRDLNFNKMEQSEISQLGESFAYPRINETIGELYLVKFPKPGDLWVSKWPLE</sequence>
<comment type="caution">
    <text evidence="3">The sequence shown here is derived from an EMBL/GenBank/DDBJ whole genome shotgun (WGS) entry which is preliminary data.</text>
</comment>
<evidence type="ECO:0000256" key="1">
    <source>
        <dbReference type="SAM" id="MobiDB-lite"/>
    </source>
</evidence>
<dbReference type="Proteomes" id="UP000316095">
    <property type="component" value="Unassembled WGS sequence"/>
</dbReference>
<gene>
    <name evidence="3" type="ORF">Pan54_01920</name>
</gene>
<dbReference type="EMBL" id="SJPG01000001">
    <property type="protein sequence ID" value="TWT59486.1"/>
    <property type="molecule type" value="Genomic_DNA"/>
</dbReference>
<dbReference type="PROSITE" id="PS50076">
    <property type="entry name" value="DNAJ_2"/>
    <property type="match status" value="1"/>
</dbReference>
<keyword evidence="4" id="KW-1185">Reference proteome</keyword>
<evidence type="ECO:0000313" key="4">
    <source>
        <dbReference type="Proteomes" id="UP000316095"/>
    </source>
</evidence>
<name>A0A5C5X910_9PLAN</name>
<evidence type="ECO:0000259" key="2">
    <source>
        <dbReference type="PROSITE" id="PS50076"/>
    </source>
</evidence>
<dbReference type="Gene3D" id="1.10.287.110">
    <property type="entry name" value="DnaJ domain"/>
    <property type="match status" value="1"/>
</dbReference>
<dbReference type="InterPro" id="IPR036869">
    <property type="entry name" value="J_dom_sf"/>
</dbReference>
<dbReference type="OrthoDB" id="291302at2"/>
<dbReference type="SUPFAM" id="SSF46565">
    <property type="entry name" value="Chaperone J-domain"/>
    <property type="match status" value="1"/>
</dbReference>
<feature type="region of interest" description="Disordered" evidence="1">
    <location>
        <begin position="162"/>
        <end position="189"/>
    </location>
</feature>
<reference evidence="3 4" key="1">
    <citation type="submission" date="2019-02" db="EMBL/GenBank/DDBJ databases">
        <title>Deep-cultivation of Planctomycetes and their phenomic and genomic characterization uncovers novel biology.</title>
        <authorList>
            <person name="Wiegand S."/>
            <person name="Jogler M."/>
            <person name="Boedeker C."/>
            <person name="Pinto D."/>
            <person name="Vollmers J."/>
            <person name="Rivas-Marin E."/>
            <person name="Kohn T."/>
            <person name="Peeters S.H."/>
            <person name="Heuer A."/>
            <person name="Rast P."/>
            <person name="Oberbeckmann S."/>
            <person name="Bunk B."/>
            <person name="Jeske O."/>
            <person name="Meyerdierks A."/>
            <person name="Storesund J.E."/>
            <person name="Kallscheuer N."/>
            <person name="Luecker S."/>
            <person name="Lage O.M."/>
            <person name="Pohl T."/>
            <person name="Merkel B.J."/>
            <person name="Hornburger P."/>
            <person name="Mueller R.-W."/>
            <person name="Bruemmer F."/>
            <person name="Labrenz M."/>
            <person name="Spormann A.M."/>
            <person name="Op Den Camp H."/>
            <person name="Overmann J."/>
            <person name="Amann R."/>
            <person name="Jetten M.S.M."/>
            <person name="Mascher T."/>
            <person name="Medema M.H."/>
            <person name="Devos D.P."/>
            <person name="Kaster A.-K."/>
            <person name="Ovreas L."/>
            <person name="Rohde M."/>
            <person name="Galperin M.Y."/>
            <person name="Jogler C."/>
        </authorList>
    </citation>
    <scope>NUCLEOTIDE SEQUENCE [LARGE SCALE GENOMIC DNA]</scope>
    <source>
        <strain evidence="3 4">Pan54</strain>
    </source>
</reference>
<dbReference type="InterPro" id="IPR001623">
    <property type="entry name" value="DnaJ_domain"/>
</dbReference>
<feature type="domain" description="J" evidence="2">
    <location>
        <begin position="25"/>
        <end position="92"/>
    </location>
</feature>
<protein>
    <recommendedName>
        <fullName evidence="2">J domain-containing protein</fullName>
    </recommendedName>
</protein>
<dbReference type="RefSeq" id="WP_146501623.1">
    <property type="nucleotide sequence ID" value="NZ_SJPG01000001.1"/>
</dbReference>